<comment type="caution">
    <text evidence="3">The sequence shown here is derived from an EMBL/GenBank/DDBJ whole genome shotgun (WGS) entry which is preliminary data.</text>
</comment>
<dbReference type="AlphaFoldDB" id="A0A9X0HL85"/>
<organism evidence="3 4">
    <name type="scientific">Solirubrum puertoriconensis</name>
    <dbReference type="NCBI Taxonomy" id="1751427"/>
    <lineage>
        <taxon>Bacteria</taxon>
        <taxon>Pseudomonadati</taxon>
        <taxon>Bacteroidota</taxon>
        <taxon>Cytophagia</taxon>
        <taxon>Cytophagales</taxon>
    </lineage>
</organism>
<protein>
    <recommendedName>
        <fullName evidence="5">Outer membrane protein beta-barrel domain-containing protein</fullName>
    </recommendedName>
</protein>
<keyword evidence="2" id="KW-0732">Signal</keyword>
<feature type="region of interest" description="Disordered" evidence="1">
    <location>
        <begin position="146"/>
        <end position="170"/>
    </location>
</feature>
<proteinExistence type="predicted"/>
<evidence type="ECO:0008006" key="5">
    <source>
        <dbReference type="Google" id="ProtNLM"/>
    </source>
</evidence>
<name>A0A9X0HL85_SOLP1</name>
<gene>
    <name evidence="3" type="ORF">ASU33_07215</name>
</gene>
<feature type="signal peptide" evidence="2">
    <location>
        <begin position="1"/>
        <end position="18"/>
    </location>
</feature>
<evidence type="ECO:0000256" key="1">
    <source>
        <dbReference type="SAM" id="MobiDB-lite"/>
    </source>
</evidence>
<sequence>MFAVLLAAACLAAPAARAQEAQDGPSYQKEFTYGINLNSNAGLIGGVAVRSTHLLNNDWSRFWMIEGVEVKNRKEQRAQTYVGGVYVLGKSNYLFVVRPSVGLQRVIFRKAAESGVQVNGLVGAGPSLGLLMPYYIYYDYTPAPDPSNPSPREDIRSEQYDPGKHNDPNRIYDRAPLFTGINELKPNIGAHLRGAFTFEYGRYRDAVAGLEAGVLLEAYTKRLTVLRALNTPDRQINDNVFSSVYVTLYIGQRK</sequence>
<evidence type="ECO:0000256" key="2">
    <source>
        <dbReference type="SAM" id="SignalP"/>
    </source>
</evidence>
<accession>A0A9X0HL85</accession>
<dbReference type="Proteomes" id="UP000054223">
    <property type="component" value="Unassembled WGS sequence"/>
</dbReference>
<reference evidence="3 4" key="1">
    <citation type="submission" date="2015-11" db="EMBL/GenBank/DDBJ databases">
        <title>Solirubrum puertoriconensis gen. nov. an environmental bacteria isolated in Puerto Rico.</title>
        <authorList>
            <person name="Cuebas-Irizarry M.F."/>
            <person name="Montalvo-Rodriguez R."/>
        </authorList>
    </citation>
    <scope>NUCLEOTIDE SEQUENCE [LARGE SCALE GENOMIC DNA]</scope>
    <source>
        <strain evidence="3 4">MC1A</strain>
    </source>
</reference>
<keyword evidence="4" id="KW-1185">Reference proteome</keyword>
<evidence type="ECO:0000313" key="4">
    <source>
        <dbReference type="Proteomes" id="UP000054223"/>
    </source>
</evidence>
<feature type="chain" id="PRO_5040911591" description="Outer membrane protein beta-barrel domain-containing protein" evidence="2">
    <location>
        <begin position="19"/>
        <end position="254"/>
    </location>
</feature>
<evidence type="ECO:0000313" key="3">
    <source>
        <dbReference type="EMBL" id="KUG07990.1"/>
    </source>
</evidence>
<dbReference type="EMBL" id="LNAL01000006">
    <property type="protein sequence ID" value="KUG07990.1"/>
    <property type="molecule type" value="Genomic_DNA"/>
</dbReference>
<feature type="compositionally biased region" description="Basic and acidic residues" evidence="1">
    <location>
        <begin position="151"/>
        <end position="170"/>
    </location>
</feature>